<dbReference type="InterPro" id="IPR051840">
    <property type="entry name" value="NifX/NifY_domain"/>
</dbReference>
<comment type="caution">
    <text evidence="2">The sequence shown here is derived from an EMBL/GenBank/DDBJ whole genome shotgun (WGS) entry which is preliminary data.</text>
</comment>
<dbReference type="PANTHER" id="PTHR33937:SF2">
    <property type="entry name" value="DINITROGENASE IRON-MOLYBDENUM COFACTOR BIOSYNTHESIS DOMAIN-CONTAINING PROTEIN"/>
    <property type="match status" value="1"/>
</dbReference>
<dbReference type="AlphaFoldDB" id="A0A3E4QSX0"/>
<evidence type="ECO:0000313" key="2">
    <source>
        <dbReference type="EMBL" id="RGL10108.1"/>
    </source>
</evidence>
<dbReference type="InterPro" id="IPR003731">
    <property type="entry name" value="Di-Nase_FeMo-co_biosynth"/>
</dbReference>
<dbReference type="Gene3D" id="3.30.420.130">
    <property type="entry name" value="Dinitrogenase iron-molybdenum cofactor biosynthesis domain"/>
    <property type="match status" value="1"/>
</dbReference>
<feature type="domain" description="Dinitrogenase iron-molybdenum cofactor biosynthesis" evidence="1">
    <location>
        <begin position="15"/>
        <end position="103"/>
    </location>
</feature>
<protein>
    <submittedName>
        <fullName evidence="2">Dinitrogenase iron-molybdenum cofactor biosynthesis protein</fullName>
    </submittedName>
</protein>
<dbReference type="InterPro" id="IPR036105">
    <property type="entry name" value="DiNase_FeMo-co_biosyn_sf"/>
</dbReference>
<gene>
    <name evidence="2" type="ORF">DXC81_05845</name>
</gene>
<dbReference type="Pfam" id="PF02579">
    <property type="entry name" value="Nitro_FeMo-Co"/>
    <property type="match status" value="1"/>
</dbReference>
<dbReference type="SUPFAM" id="SSF53146">
    <property type="entry name" value="Nitrogenase accessory factor-like"/>
    <property type="match status" value="1"/>
</dbReference>
<evidence type="ECO:0000259" key="1">
    <source>
        <dbReference type="Pfam" id="PF02579"/>
    </source>
</evidence>
<dbReference type="CDD" id="cd00851">
    <property type="entry name" value="MTH1175"/>
    <property type="match status" value="1"/>
</dbReference>
<accession>A0A3E4QSX0</accession>
<sequence>MKLAVPSLGEGGLEAQRSGHFGHADCFTIVTIENGEITGTEIIDNPPHEEGGCMRPVGILADAGIDAIIAAGMGMRPMQGFAAAGITVLYDAETPLVGDVARRAAAGELVAMGPEHACHH</sequence>
<organism evidence="2 3">
    <name type="scientific">Collinsella tanakaei</name>
    <dbReference type="NCBI Taxonomy" id="626935"/>
    <lineage>
        <taxon>Bacteria</taxon>
        <taxon>Bacillati</taxon>
        <taxon>Actinomycetota</taxon>
        <taxon>Coriobacteriia</taxon>
        <taxon>Coriobacteriales</taxon>
        <taxon>Coriobacteriaceae</taxon>
        <taxon>Collinsella</taxon>
    </lineage>
</organism>
<dbReference type="RefSeq" id="WP_117679608.1">
    <property type="nucleotide sequence ID" value="NZ_CAJJKC010000001.1"/>
</dbReference>
<reference evidence="2 3" key="1">
    <citation type="submission" date="2018-08" db="EMBL/GenBank/DDBJ databases">
        <title>A genome reference for cultivated species of the human gut microbiota.</title>
        <authorList>
            <person name="Zou Y."/>
            <person name="Xue W."/>
            <person name="Luo G."/>
        </authorList>
    </citation>
    <scope>NUCLEOTIDE SEQUENCE [LARGE SCALE GENOMIC DNA]</scope>
    <source>
        <strain evidence="2 3">TF08-14</strain>
    </source>
</reference>
<name>A0A3E4QSX0_9ACTN</name>
<dbReference type="Proteomes" id="UP000260943">
    <property type="component" value="Unassembled WGS sequence"/>
</dbReference>
<dbReference type="PANTHER" id="PTHR33937">
    <property type="entry name" value="IRON-MOLYBDENUM PROTEIN-RELATED-RELATED"/>
    <property type="match status" value="1"/>
</dbReference>
<dbReference type="EMBL" id="QSRJ01000006">
    <property type="protein sequence ID" value="RGL10108.1"/>
    <property type="molecule type" value="Genomic_DNA"/>
</dbReference>
<evidence type="ECO:0000313" key="3">
    <source>
        <dbReference type="Proteomes" id="UP000260943"/>
    </source>
</evidence>
<proteinExistence type="predicted"/>
<dbReference type="InterPro" id="IPR033913">
    <property type="entry name" value="MTH1175_dom"/>
</dbReference>